<dbReference type="EC" id="1.1.1.47" evidence="3"/>
<dbReference type="PRINTS" id="PR00081">
    <property type="entry name" value="GDHRDH"/>
</dbReference>
<dbReference type="EMBL" id="WUQX01000001">
    <property type="protein sequence ID" value="MXP75854.1"/>
    <property type="molecule type" value="Genomic_DNA"/>
</dbReference>
<dbReference type="AlphaFoldDB" id="A0A7X3MGA5"/>
<evidence type="ECO:0000256" key="2">
    <source>
        <dbReference type="ARBA" id="ARBA00023002"/>
    </source>
</evidence>
<dbReference type="GO" id="GO:0047936">
    <property type="term" value="F:glucose 1-dehydrogenase [NAD(P)+] activity"/>
    <property type="evidence" value="ECO:0007669"/>
    <property type="project" value="UniProtKB-EC"/>
</dbReference>
<dbReference type="FunFam" id="3.40.50.720:FF:000084">
    <property type="entry name" value="Short-chain dehydrogenase reductase"/>
    <property type="match status" value="1"/>
</dbReference>
<dbReference type="RefSeq" id="WP_159751041.1">
    <property type="nucleotide sequence ID" value="NZ_WUQX01000001.1"/>
</dbReference>
<dbReference type="Proteomes" id="UP000460412">
    <property type="component" value="Unassembled WGS sequence"/>
</dbReference>
<dbReference type="GO" id="GO:0008206">
    <property type="term" value="P:bile acid metabolic process"/>
    <property type="evidence" value="ECO:0007669"/>
    <property type="project" value="UniProtKB-ARBA"/>
</dbReference>
<dbReference type="InterPro" id="IPR036291">
    <property type="entry name" value="NAD(P)-bd_dom_sf"/>
</dbReference>
<name>A0A7X3MGA5_9FIRM</name>
<gene>
    <name evidence="3" type="ORF">GN277_10815</name>
</gene>
<dbReference type="Pfam" id="PF13561">
    <property type="entry name" value="adh_short_C2"/>
    <property type="match status" value="1"/>
</dbReference>
<protein>
    <submittedName>
        <fullName evidence="3">Glucose 1-dehydrogenase</fullName>
        <ecNumber evidence="3">1.1.1.47</ecNumber>
    </submittedName>
</protein>
<dbReference type="PANTHER" id="PTHR42760">
    <property type="entry name" value="SHORT-CHAIN DEHYDROGENASES/REDUCTASES FAMILY MEMBER"/>
    <property type="match status" value="1"/>
</dbReference>
<reference evidence="3 4" key="1">
    <citation type="submission" date="2019-12" db="EMBL/GenBank/DDBJ databases">
        <title>Sporaefaciens musculi gen. nov., sp. nov., a novel bacterium isolated from the caecum of an obese mouse.</title>
        <authorList>
            <person name="Rasmussen T.S."/>
            <person name="Streidl T."/>
            <person name="Hitch T.C.A."/>
            <person name="Wortmann E."/>
            <person name="Deptula P."/>
            <person name="Hansen M."/>
            <person name="Nielsen D.S."/>
            <person name="Clavel T."/>
            <person name="Vogensen F.K."/>
        </authorList>
    </citation>
    <scope>NUCLEOTIDE SEQUENCE [LARGE SCALE GENOMIC DNA]</scope>
    <source>
        <strain evidence="3 4">WCA-9-b2</strain>
    </source>
</reference>
<dbReference type="SUPFAM" id="SSF51735">
    <property type="entry name" value="NAD(P)-binding Rossmann-fold domains"/>
    <property type="match status" value="1"/>
</dbReference>
<proteinExistence type="inferred from homology"/>
<dbReference type="PRINTS" id="PR00080">
    <property type="entry name" value="SDRFAMILY"/>
</dbReference>
<dbReference type="InterPro" id="IPR002347">
    <property type="entry name" value="SDR_fam"/>
</dbReference>
<keyword evidence="4" id="KW-1185">Reference proteome</keyword>
<keyword evidence="2 3" id="KW-0560">Oxidoreductase</keyword>
<comment type="caution">
    <text evidence="3">The sequence shown here is derived from an EMBL/GenBank/DDBJ whole genome shotgun (WGS) entry which is preliminary data.</text>
</comment>
<dbReference type="CDD" id="cd05233">
    <property type="entry name" value="SDR_c"/>
    <property type="match status" value="1"/>
</dbReference>
<organism evidence="3 4">
    <name type="scientific">Sporofaciens musculi</name>
    <dbReference type="NCBI Taxonomy" id="2681861"/>
    <lineage>
        <taxon>Bacteria</taxon>
        <taxon>Bacillati</taxon>
        <taxon>Bacillota</taxon>
        <taxon>Clostridia</taxon>
        <taxon>Lachnospirales</taxon>
        <taxon>Lachnospiraceae</taxon>
        <taxon>Sporofaciens</taxon>
    </lineage>
</organism>
<comment type="similarity">
    <text evidence="1">Belongs to the short-chain dehydrogenases/reductases (SDR) family.</text>
</comment>
<dbReference type="InterPro" id="IPR020904">
    <property type="entry name" value="Sc_DH/Rdtase_CS"/>
</dbReference>
<sequence length="245" mass="26458">MNRLDGKVAIITGGTSGMGEASAKRFAEAGAYVVVVGRNRERGEKVAEDIRKNKGASVFFQADVADEKEVKALIAQVDKKYHKIDILFNNAGIFPVTASLEDMEMSDWDKIMNINASGVVHMTKHAMPYLQESHGVILNNASVAGMHSFASGKTYAYSASKAAVIQFTRMIAKVYGEKVRANCICPGVIDTPIFVNRDFSRYFDSIPMGRVGTSKEVAKVANFLVSDDAGYINGAVLTVDGGMSV</sequence>
<evidence type="ECO:0000313" key="4">
    <source>
        <dbReference type="Proteomes" id="UP000460412"/>
    </source>
</evidence>
<evidence type="ECO:0000313" key="3">
    <source>
        <dbReference type="EMBL" id="MXP75854.1"/>
    </source>
</evidence>
<dbReference type="Gene3D" id="3.40.50.720">
    <property type="entry name" value="NAD(P)-binding Rossmann-like Domain"/>
    <property type="match status" value="1"/>
</dbReference>
<accession>A0A7X3MGA5</accession>
<dbReference type="PROSITE" id="PS00061">
    <property type="entry name" value="ADH_SHORT"/>
    <property type="match status" value="1"/>
</dbReference>
<evidence type="ECO:0000256" key="1">
    <source>
        <dbReference type="ARBA" id="ARBA00006484"/>
    </source>
</evidence>
<dbReference type="NCBIfam" id="NF005559">
    <property type="entry name" value="PRK07231.1"/>
    <property type="match status" value="1"/>
</dbReference>